<dbReference type="PANTHER" id="PTHR34215">
    <property type="entry name" value="BLL0784 PROTEIN"/>
    <property type="match status" value="1"/>
</dbReference>
<organism evidence="3 4">
    <name type="scientific">Arthrobacter hankyongi</name>
    <dbReference type="NCBI Taxonomy" id="2904801"/>
    <lineage>
        <taxon>Bacteria</taxon>
        <taxon>Bacillati</taxon>
        <taxon>Actinomycetota</taxon>
        <taxon>Actinomycetes</taxon>
        <taxon>Micrococcales</taxon>
        <taxon>Micrococcaceae</taxon>
        <taxon>Arthrobacter</taxon>
    </lineage>
</organism>
<proteinExistence type="predicted"/>
<dbReference type="CDD" id="cd00279">
    <property type="entry name" value="YlxR"/>
    <property type="match status" value="1"/>
</dbReference>
<dbReference type="SUPFAM" id="SSF64376">
    <property type="entry name" value="YlxR-like"/>
    <property type="match status" value="1"/>
</dbReference>
<evidence type="ECO:0000259" key="2">
    <source>
        <dbReference type="Pfam" id="PF04296"/>
    </source>
</evidence>
<dbReference type="RefSeq" id="WP_237817484.1">
    <property type="nucleotide sequence ID" value="NZ_JAKLTQ010000001.1"/>
</dbReference>
<dbReference type="Gene3D" id="3.30.1230.10">
    <property type="entry name" value="YlxR-like"/>
    <property type="match status" value="1"/>
</dbReference>
<dbReference type="InterPro" id="IPR007393">
    <property type="entry name" value="YlxR_dom"/>
</dbReference>
<keyword evidence="4" id="KW-1185">Reference proteome</keyword>
<feature type="domain" description="YlxR" evidence="2">
    <location>
        <begin position="19"/>
        <end position="89"/>
    </location>
</feature>
<evidence type="ECO:0000313" key="3">
    <source>
        <dbReference type="EMBL" id="MCG2620379.1"/>
    </source>
</evidence>
<reference evidence="3" key="1">
    <citation type="submission" date="2022-01" db="EMBL/GenBank/DDBJ databases">
        <authorList>
            <person name="Jo J.-H."/>
            <person name="Im W.-T."/>
        </authorList>
    </citation>
    <scope>NUCLEOTIDE SEQUENCE</scope>
    <source>
        <strain evidence="3">I2-34</strain>
    </source>
</reference>
<dbReference type="EMBL" id="JAKLTQ010000001">
    <property type="protein sequence ID" value="MCG2620379.1"/>
    <property type="molecule type" value="Genomic_DNA"/>
</dbReference>
<name>A0ABS9L168_9MICC</name>
<dbReference type="PANTHER" id="PTHR34215:SF1">
    <property type="entry name" value="YLXR DOMAIN-CONTAINING PROTEIN"/>
    <property type="match status" value="1"/>
</dbReference>
<feature type="region of interest" description="Disordered" evidence="1">
    <location>
        <begin position="98"/>
        <end position="118"/>
    </location>
</feature>
<evidence type="ECO:0000256" key="1">
    <source>
        <dbReference type="SAM" id="MobiDB-lite"/>
    </source>
</evidence>
<comment type="caution">
    <text evidence="3">The sequence shown here is derived from an EMBL/GenBank/DDBJ whole genome shotgun (WGS) entry which is preliminary data.</text>
</comment>
<protein>
    <submittedName>
        <fullName evidence="3">YlxR family protein</fullName>
    </submittedName>
</protein>
<evidence type="ECO:0000313" key="4">
    <source>
        <dbReference type="Proteomes" id="UP001165368"/>
    </source>
</evidence>
<sequence>MANFPDAQEPVRPAAPPQRTCIGCRRRDSQADLLRLVVSAADGVSAVVVDEGRRLPGRGAWLHPDPDCMALAVKRRAFGRAFRANVDSRAVEGYFHAQSTSNLKAGQKTDGNPMSAKR</sequence>
<dbReference type="InterPro" id="IPR035931">
    <property type="entry name" value="YlxR-like_sf"/>
</dbReference>
<dbReference type="Proteomes" id="UP001165368">
    <property type="component" value="Unassembled WGS sequence"/>
</dbReference>
<dbReference type="Pfam" id="PF04296">
    <property type="entry name" value="YlxR"/>
    <property type="match status" value="1"/>
</dbReference>
<feature type="compositionally biased region" description="Polar residues" evidence="1">
    <location>
        <begin position="98"/>
        <end position="112"/>
    </location>
</feature>
<gene>
    <name evidence="3" type="ORF">LVY72_00450</name>
</gene>
<accession>A0ABS9L168</accession>
<feature type="region of interest" description="Disordered" evidence="1">
    <location>
        <begin position="1"/>
        <end position="20"/>
    </location>
</feature>
<dbReference type="InterPro" id="IPR037465">
    <property type="entry name" value="YlxR"/>
</dbReference>